<dbReference type="SUPFAM" id="SSF51206">
    <property type="entry name" value="cAMP-binding domain-like"/>
    <property type="match status" value="1"/>
</dbReference>
<dbReference type="InterPro" id="IPR036390">
    <property type="entry name" value="WH_DNA-bd_sf"/>
</dbReference>
<keyword evidence="3" id="KW-0804">Transcription</keyword>
<evidence type="ECO:0000256" key="2">
    <source>
        <dbReference type="ARBA" id="ARBA00023125"/>
    </source>
</evidence>
<dbReference type="AlphaFoldDB" id="A0A1G7IH76"/>
<evidence type="ECO:0000313" key="6">
    <source>
        <dbReference type="Proteomes" id="UP000199245"/>
    </source>
</evidence>
<feature type="domain" description="HTH crp-type" evidence="4">
    <location>
        <begin position="145"/>
        <end position="219"/>
    </location>
</feature>
<gene>
    <name evidence="5" type="ORF">SAMN05216337_104528</name>
</gene>
<dbReference type="RefSeq" id="WP_229158079.1">
    <property type="nucleotide sequence ID" value="NZ_FMZW01000045.1"/>
</dbReference>
<dbReference type="InterPro" id="IPR018490">
    <property type="entry name" value="cNMP-bd_dom_sf"/>
</dbReference>
<organism evidence="5 6">
    <name type="scientific">Bradyrhizobium brasilense</name>
    <dbReference type="NCBI Taxonomy" id="1419277"/>
    <lineage>
        <taxon>Bacteria</taxon>
        <taxon>Pseudomonadati</taxon>
        <taxon>Pseudomonadota</taxon>
        <taxon>Alphaproteobacteria</taxon>
        <taxon>Hyphomicrobiales</taxon>
        <taxon>Nitrobacteraceae</taxon>
        <taxon>Bradyrhizobium</taxon>
    </lineage>
</organism>
<dbReference type="InterPro" id="IPR012318">
    <property type="entry name" value="HTH_CRP"/>
</dbReference>
<name>A0A1G7IH76_9BRAD</name>
<dbReference type="GO" id="GO:0003677">
    <property type="term" value="F:DNA binding"/>
    <property type="evidence" value="ECO:0007669"/>
    <property type="project" value="UniProtKB-KW"/>
</dbReference>
<dbReference type="CDD" id="cd00038">
    <property type="entry name" value="CAP_ED"/>
    <property type="match status" value="1"/>
</dbReference>
<dbReference type="SUPFAM" id="SSF46785">
    <property type="entry name" value="Winged helix' DNA-binding domain"/>
    <property type="match status" value="1"/>
</dbReference>
<dbReference type="SMART" id="SM00419">
    <property type="entry name" value="HTH_CRP"/>
    <property type="match status" value="1"/>
</dbReference>
<keyword evidence="5" id="KW-0808">Transferase</keyword>
<evidence type="ECO:0000259" key="4">
    <source>
        <dbReference type="PROSITE" id="PS51063"/>
    </source>
</evidence>
<dbReference type="InterPro" id="IPR036388">
    <property type="entry name" value="WH-like_DNA-bd_sf"/>
</dbReference>
<protein>
    <submittedName>
        <fullName evidence="5">cAMP-binding domain of CRP or a regulatory subunit of cAMP-dependent protein kinases</fullName>
    </submittedName>
</protein>
<dbReference type="InterPro" id="IPR000595">
    <property type="entry name" value="cNMP-bd_dom"/>
</dbReference>
<dbReference type="Proteomes" id="UP000199245">
    <property type="component" value="Unassembled WGS sequence"/>
</dbReference>
<dbReference type="Pfam" id="PF13545">
    <property type="entry name" value="HTH_Crp_2"/>
    <property type="match status" value="1"/>
</dbReference>
<dbReference type="InterPro" id="IPR014710">
    <property type="entry name" value="RmlC-like_jellyroll"/>
</dbReference>
<sequence length="248" mass="28169">MPHVKLIARLLSVVELSEQDKVRLQQMPYIIKTFRDGDRVARQGDVPVHCAVVMTGMLSRRRVVSERNQISSIYVPGDVPDLHTLHLPVLDHDLCSEGTSTVAFISHSHLRRMLKESPGLTNAFWRETLIHTAIYREWVENLGSRAALPRVAHLFCELATRFEMVGLLDNDTFRLPLTQQDLADACGLSTVHVNRTVQELRKMGLLDWRGQIAYVLRREELETVAEFSADYLHALKVPSPRAIIMAAE</sequence>
<keyword evidence="2" id="KW-0238">DNA-binding</keyword>
<evidence type="ECO:0000313" key="5">
    <source>
        <dbReference type="EMBL" id="SDF11993.1"/>
    </source>
</evidence>
<dbReference type="EMBL" id="FMZW01000045">
    <property type="protein sequence ID" value="SDF11993.1"/>
    <property type="molecule type" value="Genomic_DNA"/>
</dbReference>
<reference evidence="5 6" key="1">
    <citation type="submission" date="2016-10" db="EMBL/GenBank/DDBJ databases">
        <authorList>
            <person name="de Groot N.N."/>
        </authorList>
    </citation>
    <scope>NUCLEOTIDE SEQUENCE [LARGE SCALE GENOMIC DNA]</scope>
    <source>
        <strain evidence="5 6">R5</strain>
    </source>
</reference>
<dbReference type="GO" id="GO:0016301">
    <property type="term" value="F:kinase activity"/>
    <property type="evidence" value="ECO:0007669"/>
    <property type="project" value="UniProtKB-KW"/>
</dbReference>
<dbReference type="PROSITE" id="PS51063">
    <property type="entry name" value="HTH_CRP_2"/>
    <property type="match status" value="1"/>
</dbReference>
<proteinExistence type="predicted"/>
<evidence type="ECO:0000256" key="1">
    <source>
        <dbReference type="ARBA" id="ARBA00023015"/>
    </source>
</evidence>
<evidence type="ECO:0000256" key="3">
    <source>
        <dbReference type="ARBA" id="ARBA00023163"/>
    </source>
</evidence>
<dbReference type="Gene3D" id="1.10.10.10">
    <property type="entry name" value="Winged helix-like DNA-binding domain superfamily/Winged helix DNA-binding domain"/>
    <property type="match status" value="1"/>
</dbReference>
<accession>A0A1G7IH76</accession>
<dbReference type="Gene3D" id="2.60.120.10">
    <property type="entry name" value="Jelly Rolls"/>
    <property type="match status" value="1"/>
</dbReference>
<dbReference type="GO" id="GO:0006355">
    <property type="term" value="P:regulation of DNA-templated transcription"/>
    <property type="evidence" value="ECO:0007669"/>
    <property type="project" value="InterPro"/>
</dbReference>
<keyword evidence="1" id="KW-0805">Transcription regulation</keyword>
<keyword evidence="5" id="KW-0418">Kinase</keyword>